<dbReference type="GO" id="GO:0016740">
    <property type="term" value="F:transferase activity"/>
    <property type="evidence" value="ECO:0007669"/>
    <property type="project" value="UniProtKB-KW"/>
</dbReference>
<evidence type="ECO:0000313" key="1">
    <source>
        <dbReference type="EMBL" id="UWP83096.1"/>
    </source>
</evidence>
<keyword evidence="1" id="KW-0808">Transferase</keyword>
<proteinExistence type="predicted"/>
<sequence length="214" mass="23842">MDAFHERLAKLGLAATDRYGFALAGGYAVQAAGFLHRPSEDVDLFTAWDRRSEFSAAVAAVLDAYRGDGLEVRIELRYDTFTRLTVTDSRHTSKVELGVDWRAKEPVLMAIGPVLHPDDAITNKMAALYGRALARDFIDVDAALRSGQYDRETLLRFAEQADSGFDRRMFAAAIGQAQVLDDDDFARYGIRDKELDGLRTRFAAWRAELLDGTS</sequence>
<dbReference type="Proteomes" id="UP001059617">
    <property type="component" value="Chromosome"/>
</dbReference>
<gene>
    <name evidence="1" type="ORF">Dfulv_01950</name>
</gene>
<dbReference type="RefSeq" id="WP_259860874.1">
    <property type="nucleotide sequence ID" value="NZ_BAAAST010000055.1"/>
</dbReference>
<accession>A0ABY5W4T1</accession>
<name>A0ABY5W4T1_9ACTN</name>
<evidence type="ECO:0000313" key="2">
    <source>
        <dbReference type="Proteomes" id="UP001059617"/>
    </source>
</evidence>
<keyword evidence="2" id="KW-1185">Reference proteome</keyword>
<dbReference type="Pfam" id="PF08843">
    <property type="entry name" value="AbiEii"/>
    <property type="match status" value="1"/>
</dbReference>
<dbReference type="EMBL" id="CP073720">
    <property type="protein sequence ID" value="UWP83096.1"/>
    <property type="molecule type" value="Genomic_DNA"/>
</dbReference>
<dbReference type="InterPro" id="IPR014942">
    <property type="entry name" value="AbiEii"/>
</dbReference>
<reference evidence="1" key="1">
    <citation type="submission" date="2021-04" db="EMBL/GenBank/DDBJ databases">
        <authorList>
            <person name="Hartkoorn R.C."/>
            <person name="Beaudoing E."/>
            <person name="Hot D."/>
        </authorList>
    </citation>
    <scope>NUCLEOTIDE SEQUENCE</scope>
    <source>
        <strain evidence="1">NRRL B-16292</strain>
    </source>
</reference>
<organism evidence="1 2">
    <name type="scientific">Dactylosporangium fulvum</name>
    <dbReference type="NCBI Taxonomy" id="53359"/>
    <lineage>
        <taxon>Bacteria</taxon>
        <taxon>Bacillati</taxon>
        <taxon>Actinomycetota</taxon>
        <taxon>Actinomycetes</taxon>
        <taxon>Micromonosporales</taxon>
        <taxon>Micromonosporaceae</taxon>
        <taxon>Dactylosporangium</taxon>
    </lineage>
</organism>
<reference evidence="1" key="2">
    <citation type="submission" date="2022-09" db="EMBL/GenBank/DDBJ databases">
        <title>Biosynthetic gene clusters of Dactylosporangioum fulvum.</title>
        <authorList>
            <person name="Caradec T."/>
        </authorList>
    </citation>
    <scope>NUCLEOTIDE SEQUENCE</scope>
    <source>
        <strain evidence="1">NRRL B-16292</strain>
    </source>
</reference>
<protein>
    <submittedName>
        <fullName evidence="1">Nucleotidyl transferase AbiEii/AbiGii toxin family protein</fullName>
    </submittedName>
</protein>